<proteinExistence type="predicted"/>
<gene>
    <name evidence="1" type="ORF">BN970_04983</name>
</gene>
<organism evidence="1 2">
    <name type="scientific">Mycolicibacterium conceptionense</name>
    <dbReference type="NCBI Taxonomy" id="451644"/>
    <lineage>
        <taxon>Bacteria</taxon>
        <taxon>Bacillati</taxon>
        <taxon>Actinomycetota</taxon>
        <taxon>Actinomycetes</taxon>
        <taxon>Mycobacteriales</taxon>
        <taxon>Mycobacteriaceae</taxon>
        <taxon>Mycolicibacterium</taxon>
    </lineage>
</organism>
<reference evidence="1 2" key="1">
    <citation type="submission" date="2015-03" db="EMBL/GenBank/DDBJ databases">
        <authorList>
            <person name="Murphy D."/>
        </authorList>
    </citation>
    <scope>NUCLEOTIDE SEQUENCE [LARGE SCALE GENOMIC DNA]</scope>
    <source>
        <strain evidence="1 2">D16</strain>
    </source>
</reference>
<dbReference type="Proteomes" id="UP000182227">
    <property type="component" value="Unassembled WGS sequence"/>
</dbReference>
<name>A0A0U1DT53_9MYCO</name>
<evidence type="ECO:0000313" key="2">
    <source>
        <dbReference type="Proteomes" id="UP000182227"/>
    </source>
</evidence>
<protein>
    <submittedName>
        <fullName evidence="1">Uncharacterized protein</fullName>
    </submittedName>
</protein>
<dbReference type="EMBL" id="CTEF01000004">
    <property type="protein sequence ID" value="CQD21367.1"/>
    <property type="molecule type" value="Genomic_DNA"/>
</dbReference>
<sequence>MPIRLWILFQDADIVEKSLSATSVCVTRIECSGRVRLRTAAIAALSGCIELCAVPAP</sequence>
<evidence type="ECO:0000313" key="1">
    <source>
        <dbReference type="EMBL" id="CQD21367.1"/>
    </source>
</evidence>
<accession>A0A0U1DT53</accession>
<dbReference type="AlphaFoldDB" id="A0A0U1DT53"/>